<evidence type="ECO:0000256" key="1">
    <source>
        <dbReference type="ARBA" id="ARBA00006486"/>
    </source>
</evidence>
<name>A0AA35TLN8_GEOBA</name>
<evidence type="ECO:0000259" key="3">
    <source>
        <dbReference type="Pfam" id="PF00920"/>
    </source>
</evidence>
<keyword evidence="5" id="KW-1185">Reference proteome</keyword>
<reference evidence="4" key="1">
    <citation type="submission" date="2023-03" db="EMBL/GenBank/DDBJ databases">
        <authorList>
            <person name="Steffen K."/>
            <person name="Cardenas P."/>
        </authorList>
    </citation>
    <scope>NUCLEOTIDE SEQUENCE</scope>
</reference>
<evidence type="ECO:0000256" key="2">
    <source>
        <dbReference type="ARBA" id="ARBA00023239"/>
    </source>
</evidence>
<dbReference type="Pfam" id="PF00920">
    <property type="entry name" value="ILVD_EDD_N"/>
    <property type="match status" value="1"/>
</dbReference>
<dbReference type="AlphaFoldDB" id="A0AA35TLN8"/>
<accession>A0AA35TLN8</accession>
<evidence type="ECO:0000313" key="5">
    <source>
        <dbReference type="Proteomes" id="UP001174909"/>
    </source>
</evidence>
<dbReference type="EMBL" id="CASHTH010003826">
    <property type="protein sequence ID" value="CAI8049969.1"/>
    <property type="molecule type" value="Genomic_DNA"/>
</dbReference>
<dbReference type="InterPro" id="IPR000581">
    <property type="entry name" value="ILV_EDD_N"/>
</dbReference>
<dbReference type="Proteomes" id="UP001174909">
    <property type="component" value="Unassembled WGS sequence"/>
</dbReference>
<dbReference type="SUPFAM" id="SSF143975">
    <property type="entry name" value="IlvD/EDD N-terminal domain-like"/>
    <property type="match status" value="1"/>
</dbReference>
<proteinExistence type="inferred from homology"/>
<dbReference type="GO" id="GO:0009082">
    <property type="term" value="P:branched-chain amino acid biosynthetic process"/>
    <property type="evidence" value="ECO:0007669"/>
    <property type="project" value="TreeGrafter"/>
</dbReference>
<comment type="caution">
    <text evidence="4">The sequence shown here is derived from an EMBL/GenBank/DDBJ whole genome shotgun (WGS) entry which is preliminary data.</text>
</comment>
<protein>
    <submittedName>
        <fullName evidence="4">Dihydroxy-acid dehydratase</fullName>
    </submittedName>
</protein>
<evidence type="ECO:0000313" key="4">
    <source>
        <dbReference type="EMBL" id="CAI8049969.1"/>
    </source>
</evidence>
<feature type="domain" description="Dihydroxy-acid/6-phosphogluconate dehydratase N-terminal" evidence="3">
    <location>
        <begin position="366"/>
        <end position="398"/>
    </location>
</feature>
<dbReference type="GO" id="GO:0004160">
    <property type="term" value="F:dihydroxy-acid dehydratase activity"/>
    <property type="evidence" value="ECO:0007669"/>
    <property type="project" value="TreeGrafter"/>
</dbReference>
<organism evidence="4 5">
    <name type="scientific">Geodia barretti</name>
    <name type="common">Barrett's horny sponge</name>
    <dbReference type="NCBI Taxonomy" id="519541"/>
    <lineage>
        <taxon>Eukaryota</taxon>
        <taxon>Metazoa</taxon>
        <taxon>Porifera</taxon>
        <taxon>Demospongiae</taxon>
        <taxon>Heteroscleromorpha</taxon>
        <taxon>Tetractinellida</taxon>
        <taxon>Astrophorina</taxon>
        <taxon>Geodiidae</taxon>
        <taxon>Geodia</taxon>
    </lineage>
</organism>
<gene>
    <name evidence="4" type="ORF">GBAR_LOCUS27494</name>
</gene>
<dbReference type="PANTHER" id="PTHR21000">
    <property type="entry name" value="DIHYDROXY-ACID DEHYDRATASE DAD"/>
    <property type="match status" value="1"/>
</dbReference>
<dbReference type="InterPro" id="IPR037237">
    <property type="entry name" value="IlvD/EDD_N"/>
</dbReference>
<dbReference type="PANTHER" id="PTHR21000:SF5">
    <property type="entry name" value="DIHYDROXY-ACID DEHYDRATASE, MITOCHONDRIAL"/>
    <property type="match status" value="1"/>
</dbReference>
<sequence length="413" mass="45607">MISDAAQESGNQIIAASHSEVLLTEAADRDMVIAFVGKPHRMDDRGSQVLKSLRDIGFDQYYQAEQTGWVLYLEGSTDLAIMKTFARRLGHERALKALERPFVSYVENQPSRARNHYFGLREAIPELKGLALFDRLEMTTDGGGALEIHTWQRREIENYFCTRSMLEAYAQASAEADSQGPLFAVGEKPRRIQAMSDSITEIEGAMFTLGQGSPWDAEVKVSDIFLTPLFRNYFKKLDLPNLMNKKDFYELANYIPAQEISPEISGNTHIGDSGITRPAEPNPFPDGDDPVATTNAATAPVEIGKPAKTKHRSAEITHDPQRAPARAMLMAMGITHEDMEKPFVAIANLASDVTPCNAPGPVSANGAKRVDGISMGTEGMKASLVSREVIADSIELVTFGERDGRPDHHRRMR</sequence>
<dbReference type="InterPro" id="IPR050165">
    <property type="entry name" value="DHAD_IlvD/Edd"/>
</dbReference>
<comment type="similarity">
    <text evidence="1">Belongs to the IlvD/Edd family.</text>
</comment>
<keyword evidence="2" id="KW-0456">Lyase</keyword>